<dbReference type="GO" id="GO:0046890">
    <property type="term" value="P:regulation of lipid biosynthetic process"/>
    <property type="evidence" value="ECO:0007669"/>
    <property type="project" value="UniProtKB-UniRule"/>
</dbReference>
<dbReference type="GO" id="GO:0008653">
    <property type="term" value="P:lipopolysaccharide metabolic process"/>
    <property type="evidence" value="ECO:0007669"/>
    <property type="project" value="InterPro"/>
</dbReference>
<comment type="subcellular location">
    <subcellularLocation>
        <location evidence="2">Cell inner membrane</location>
        <topology evidence="2">Single-pass membrane protein</topology>
        <orientation evidence="2">Cytoplasmic side</orientation>
    </subcellularLocation>
</comment>
<feature type="transmembrane region" description="Helical" evidence="3">
    <location>
        <begin position="6"/>
        <end position="22"/>
    </location>
</feature>
<comment type="similarity">
    <text evidence="2">Belongs to the LapB family.</text>
</comment>
<accession>A0A3R8T204</accession>
<feature type="binding site" evidence="2">
    <location>
        <position position="361"/>
    </location>
    <ligand>
        <name>Fe cation</name>
        <dbReference type="ChEBI" id="CHEBI:24875"/>
    </ligand>
</feature>
<dbReference type="InterPro" id="IPR030865">
    <property type="entry name" value="LapB"/>
</dbReference>
<dbReference type="Proteomes" id="UP000270261">
    <property type="component" value="Unassembled WGS sequence"/>
</dbReference>
<comment type="caution">
    <text evidence="5">The sequence shown here is derived from an EMBL/GenBank/DDBJ whole genome shotgun (WGS) entry which is preliminary data.</text>
</comment>
<evidence type="ECO:0000256" key="3">
    <source>
        <dbReference type="SAM" id="Phobius"/>
    </source>
</evidence>
<evidence type="ECO:0000256" key="1">
    <source>
        <dbReference type="ARBA" id="ARBA00022723"/>
    </source>
</evidence>
<gene>
    <name evidence="2" type="primary">lapB</name>
    <name evidence="5" type="ORF">EHV23_14915</name>
</gene>
<dbReference type="SMART" id="SM00028">
    <property type="entry name" value="TPR"/>
    <property type="match status" value="4"/>
</dbReference>
<keyword evidence="2 3" id="KW-0472">Membrane</keyword>
<keyword evidence="2" id="KW-0677">Repeat</keyword>
<feature type="topological domain" description="Cytoplasmic" evidence="2">
    <location>
        <begin position="23"/>
        <end position="394"/>
    </location>
</feature>
<evidence type="ECO:0000313" key="6">
    <source>
        <dbReference type="Proteomes" id="UP000270261"/>
    </source>
</evidence>
<evidence type="ECO:0000256" key="2">
    <source>
        <dbReference type="HAMAP-Rule" id="MF_00994"/>
    </source>
</evidence>
<keyword evidence="2" id="KW-1003">Cell membrane</keyword>
<dbReference type="SUPFAM" id="SSF48452">
    <property type="entry name" value="TPR-like"/>
    <property type="match status" value="1"/>
</dbReference>
<evidence type="ECO:0000313" key="5">
    <source>
        <dbReference type="EMBL" id="RRN44562.1"/>
    </source>
</evidence>
<dbReference type="GO" id="GO:0009898">
    <property type="term" value="C:cytoplasmic side of plasma membrane"/>
    <property type="evidence" value="ECO:0007669"/>
    <property type="project" value="UniProtKB-UniRule"/>
</dbReference>
<feature type="binding site" evidence="2">
    <location>
        <position position="378"/>
    </location>
    <ligand>
        <name>Fe cation</name>
        <dbReference type="ChEBI" id="CHEBI:24875"/>
    </ligand>
</feature>
<dbReference type="InterPro" id="IPR019734">
    <property type="entry name" value="TPR_rpt"/>
</dbReference>
<reference evidence="5 6" key="1">
    <citation type="submission" date="2018-11" db="EMBL/GenBank/DDBJ databases">
        <title>Genome sequencing of Lautropia sp. KCOM 2505 (= ChDC F240).</title>
        <authorList>
            <person name="Kook J.-K."/>
            <person name="Park S.-N."/>
            <person name="Lim Y.K."/>
        </authorList>
    </citation>
    <scope>NUCLEOTIDE SEQUENCE [LARGE SCALE GENOMIC DNA]</scope>
    <source>
        <strain evidence="5 6">KCOM 2505</strain>
    </source>
</reference>
<sequence>MEFEYWWLLAIPLAFGLGWLASRGEKRLDDQPAPLGNAYFRGVNLLLNEQSDKAIDAFVDVVRIEPEASELHFALGSLFRRRGETDRAIRVHQNLVDRADLDGQTRAHALYELGLDFLKAGLVDRAEDSFNRLQGTEYAEAASRQRLEIAQRSHDWERVIELARATPPEPGFDPALIIAQASCELAMAALRSKKFEQAHRFVQQAREARPNHPRPLIVEGEIALAEGQPAAAIEVWSRLADEHPEQVERVVDHWLKAADAVGGADGVRLAIARMQRLDVAQSPAMLRAMSEAVARLDGKPAAAQWVRQLVTEHPTLNGLEVLLSLSRSGNRTGATTVEDLDEDALAASLRKLTQRMSHYGCRICGFRGQQYYWQCPGCGSWDSYQSRSSEESVS</sequence>
<feature type="binding site" evidence="2">
    <location>
        <position position="364"/>
    </location>
    <ligand>
        <name>Fe cation</name>
        <dbReference type="ChEBI" id="CHEBI:24875"/>
    </ligand>
</feature>
<dbReference type="InterPro" id="IPR041166">
    <property type="entry name" value="Rubredoxin_2"/>
</dbReference>
<dbReference type="Pfam" id="PF18073">
    <property type="entry name" value="Zn_ribbon_LapB"/>
    <property type="match status" value="1"/>
</dbReference>
<dbReference type="RefSeq" id="WP_125096754.1">
    <property type="nucleotide sequence ID" value="NZ_RRUE01000002.1"/>
</dbReference>
<dbReference type="GO" id="GO:0005506">
    <property type="term" value="F:iron ion binding"/>
    <property type="evidence" value="ECO:0007669"/>
    <property type="project" value="UniProtKB-UniRule"/>
</dbReference>
<keyword evidence="6" id="KW-1185">Reference proteome</keyword>
<feature type="binding site" evidence="2">
    <location>
        <position position="375"/>
    </location>
    <ligand>
        <name>Fe cation</name>
        <dbReference type="ChEBI" id="CHEBI:24875"/>
    </ligand>
</feature>
<keyword evidence="2" id="KW-0408">Iron</keyword>
<comment type="function">
    <text evidence="2">Modulates cellular lipopolysaccharide (LPS) levels by regulating LpxC, which is involved in lipid A biosynthesis. May act by modulating the proteolytic activity of FtsH towards LpxC. May also coordinate assembly of proteins involved in LPS synthesis at the plasma membrane.</text>
</comment>
<dbReference type="Gene3D" id="1.25.40.10">
    <property type="entry name" value="Tetratricopeptide repeat domain"/>
    <property type="match status" value="2"/>
</dbReference>
<keyword evidence="2" id="KW-0997">Cell inner membrane</keyword>
<keyword evidence="2 3" id="KW-1133">Transmembrane helix</keyword>
<dbReference type="EMBL" id="RRUE01000002">
    <property type="protein sequence ID" value="RRN44562.1"/>
    <property type="molecule type" value="Genomic_DNA"/>
</dbReference>
<dbReference type="HAMAP" id="MF_00994">
    <property type="entry name" value="LPS_assembly_LapB"/>
    <property type="match status" value="1"/>
</dbReference>
<name>A0A3R8T204_9BURK</name>
<organism evidence="5 6">
    <name type="scientific">Lautropia dentalis</name>
    <dbReference type="NCBI Taxonomy" id="2490857"/>
    <lineage>
        <taxon>Bacteria</taxon>
        <taxon>Pseudomonadati</taxon>
        <taxon>Pseudomonadota</taxon>
        <taxon>Betaproteobacteria</taxon>
        <taxon>Burkholderiales</taxon>
        <taxon>Burkholderiaceae</taxon>
        <taxon>Lautropia</taxon>
    </lineage>
</organism>
<dbReference type="Pfam" id="PF13432">
    <property type="entry name" value="TPR_16"/>
    <property type="match status" value="2"/>
</dbReference>
<protein>
    <recommendedName>
        <fullName evidence="2">Lipopolysaccharide assembly protein B</fullName>
    </recommendedName>
</protein>
<keyword evidence="1 2" id="KW-0479">Metal-binding</keyword>
<keyword evidence="2" id="KW-0802">TPR repeat</keyword>
<dbReference type="InterPro" id="IPR011990">
    <property type="entry name" value="TPR-like_helical_dom_sf"/>
</dbReference>
<dbReference type="AlphaFoldDB" id="A0A3R8T204"/>
<feature type="domain" description="LapB rubredoxin metal binding" evidence="4">
    <location>
        <begin position="359"/>
        <end position="383"/>
    </location>
</feature>
<keyword evidence="2 3" id="KW-0812">Transmembrane</keyword>
<evidence type="ECO:0000259" key="4">
    <source>
        <dbReference type="Pfam" id="PF18073"/>
    </source>
</evidence>
<proteinExistence type="inferred from homology"/>
<dbReference type="OrthoDB" id="507476at2"/>